<sequence>MPMLEPQLNVTREFRGIDPPPGVCIPTVTELLSLCTAKHPCHYAMHLAYPPQNPVLWIKYGSSVVWNEVPAQAMAYHELRRLGSPVRAPAVFYACTVNYESYLVMEYIPGKTAAQLLEDTNEPAHKEAIYRQVAFALSELHRIPVPQGSRPAALDGGRIRHSIFDDAEAPRHYQNVDQLEQHLNLFLQITKRKSRVQDLAREPMIFCHSDLWFGNFMIDQDGRVTVIDFANTSILPSSFSKFLLLPSQNRLRSVVSKWVSIPSTDGVDNTAALADASGPMIMGQSSFASIGRRVPGNLNREGETIEYYAQVN</sequence>
<dbReference type="SUPFAM" id="SSF56112">
    <property type="entry name" value="Protein kinase-like (PK-like)"/>
    <property type="match status" value="1"/>
</dbReference>
<feature type="domain" description="Aminoglycoside phosphotransferase" evidence="1">
    <location>
        <begin position="68"/>
        <end position="233"/>
    </location>
</feature>
<gene>
    <name evidence="2" type="ORF">PRK78_006729</name>
</gene>
<protein>
    <recommendedName>
        <fullName evidence="1">Aminoglycoside phosphotransferase domain-containing protein</fullName>
    </recommendedName>
</protein>
<dbReference type="PANTHER" id="PTHR21310:SF15">
    <property type="entry name" value="AMINOGLYCOSIDE PHOSPHOTRANSFERASE DOMAIN-CONTAINING PROTEIN"/>
    <property type="match status" value="1"/>
</dbReference>
<proteinExistence type="predicted"/>
<dbReference type="Proteomes" id="UP001219355">
    <property type="component" value="Chromosome 4"/>
</dbReference>
<dbReference type="EMBL" id="CP120630">
    <property type="protein sequence ID" value="WEW61239.1"/>
    <property type="molecule type" value="Genomic_DNA"/>
</dbReference>
<dbReference type="InterPro" id="IPR051678">
    <property type="entry name" value="AGP_Transferase"/>
</dbReference>
<dbReference type="AlphaFoldDB" id="A0AAF0DLZ2"/>
<dbReference type="PANTHER" id="PTHR21310">
    <property type="entry name" value="AMINOGLYCOSIDE PHOSPHOTRANSFERASE-RELATED-RELATED"/>
    <property type="match status" value="1"/>
</dbReference>
<dbReference type="Gene3D" id="3.90.1200.10">
    <property type="match status" value="1"/>
</dbReference>
<accession>A0AAF0DLZ2</accession>
<evidence type="ECO:0000313" key="3">
    <source>
        <dbReference type="Proteomes" id="UP001219355"/>
    </source>
</evidence>
<dbReference type="Pfam" id="PF01636">
    <property type="entry name" value="APH"/>
    <property type="match status" value="1"/>
</dbReference>
<reference evidence="2" key="1">
    <citation type="submission" date="2023-03" db="EMBL/GenBank/DDBJ databases">
        <title>Emydomyces testavorans Genome Sequence.</title>
        <authorList>
            <person name="Hoyer L."/>
        </authorList>
    </citation>
    <scope>NUCLEOTIDE SEQUENCE</scope>
    <source>
        <strain evidence="2">16-2883</strain>
    </source>
</reference>
<evidence type="ECO:0000313" key="2">
    <source>
        <dbReference type="EMBL" id="WEW61239.1"/>
    </source>
</evidence>
<dbReference type="InterPro" id="IPR011009">
    <property type="entry name" value="Kinase-like_dom_sf"/>
</dbReference>
<evidence type="ECO:0000259" key="1">
    <source>
        <dbReference type="Pfam" id="PF01636"/>
    </source>
</evidence>
<name>A0AAF0DLZ2_9EURO</name>
<keyword evidence="3" id="KW-1185">Reference proteome</keyword>
<dbReference type="InterPro" id="IPR002575">
    <property type="entry name" value="Aminoglycoside_PTrfase"/>
</dbReference>
<organism evidence="2 3">
    <name type="scientific">Emydomyces testavorans</name>
    <dbReference type="NCBI Taxonomy" id="2070801"/>
    <lineage>
        <taxon>Eukaryota</taxon>
        <taxon>Fungi</taxon>
        <taxon>Dikarya</taxon>
        <taxon>Ascomycota</taxon>
        <taxon>Pezizomycotina</taxon>
        <taxon>Eurotiomycetes</taxon>
        <taxon>Eurotiomycetidae</taxon>
        <taxon>Onygenales</taxon>
        <taxon>Nannizziopsiaceae</taxon>
        <taxon>Emydomyces</taxon>
    </lineage>
</organism>